<dbReference type="PROSITE" id="PS00217">
    <property type="entry name" value="SUGAR_TRANSPORT_2"/>
    <property type="match status" value="1"/>
</dbReference>
<evidence type="ECO:0000256" key="3">
    <source>
        <dbReference type="ARBA" id="ARBA00022989"/>
    </source>
</evidence>
<feature type="transmembrane region" description="Helical" evidence="5">
    <location>
        <begin position="316"/>
        <end position="333"/>
    </location>
</feature>
<evidence type="ECO:0000256" key="1">
    <source>
        <dbReference type="ARBA" id="ARBA00004141"/>
    </source>
</evidence>
<dbReference type="EMBL" id="VLKY01000013">
    <property type="protein sequence ID" value="TWI50919.1"/>
    <property type="molecule type" value="Genomic_DNA"/>
</dbReference>
<comment type="caution">
    <text evidence="7">The sequence shown here is derived from an EMBL/GenBank/DDBJ whole genome shotgun (WGS) entry which is preliminary data.</text>
</comment>
<feature type="transmembrane region" description="Helical" evidence="5">
    <location>
        <begin position="291"/>
        <end position="310"/>
    </location>
</feature>
<feature type="transmembrane region" description="Helical" evidence="5">
    <location>
        <begin position="103"/>
        <end position="125"/>
    </location>
</feature>
<feature type="transmembrane region" description="Helical" evidence="5">
    <location>
        <begin position="260"/>
        <end position="279"/>
    </location>
</feature>
<dbReference type="PANTHER" id="PTHR23508:SF10">
    <property type="entry name" value="CARBOXYLIC ACID TRANSPORTER PROTEIN HOMOLOG"/>
    <property type="match status" value="1"/>
</dbReference>
<sequence length="422" mass="44073">MILPELRAYNMRVTITLCFVVALIEGLDLQSAGIAAAGIREAFSLSPSMMGWMFSSSIIGLLPGAFIGGWLADRIGRKRVLAGSVILFGIFSLATAYCADVYLLLIVRFLTGLGLGAALPNLIALSSEAVEERYRSTAISVMYCGVPLGGATASLISMLFPSNWQTIFIVGGIAPLLVAPLIMFVMPESEAFHNRASAKKAHAAEQTDTRIGLLTEGRAVSTLTLWMSYFFTLTVMYMMLNWLPTLLIDQGFSRPQASGIQMMFGVGGAVGSLAAGLLLDRINQQKVTLGMYALVLASLTGLAFSTGFPAMMLSGFVFGFAILGSQLVLYSLAPRLYPTRIRATGVGSAVAVGRLGSVAGPLVAGQLLALGVGSAGVLGACMPGLVIASLAAVRLLGGLKVAKNDVGGSIHHSPASTAKALQ</sequence>
<evidence type="ECO:0000256" key="2">
    <source>
        <dbReference type="ARBA" id="ARBA00022692"/>
    </source>
</evidence>
<dbReference type="RefSeq" id="WP_145144427.1">
    <property type="nucleotide sequence ID" value="NZ_VLKY01000013.1"/>
</dbReference>
<evidence type="ECO:0000256" key="5">
    <source>
        <dbReference type="SAM" id="Phobius"/>
    </source>
</evidence>
<dbReference type="GO" id="GO:0005886">
    <property type="term" value="C:plasma membrane"/>
    <property type="evidence" value="ECO:0007669"/>
    <property type="project" value="TreeGrafter"/>
</dbReference>
<feature type="transmembrane region" description="Helical" evidence="5">
    <location>
        <begin position="137"/>
        <end position="160"/>
    </location>
</feature>
<feature type="transmembrane region" description="Helical" evidence="5">
    <location>
        <begin position="79"/>
        <end position="97"/>
    </location>
</feature>
<reference evidence="7 8" key="1">
    <citation type="journal article" date="2015" name="Stand. Genomic Sci.">
        <title>Genomic Encyclopedia of Bacterial and Archaeal Type Strains, Phase III: the genomes of soil and plant-associated and newly described type strains.</title>
        <authorList>
            <person name="Whitman W.B."/>
            <person name="Woyke T."/>
            <person name="Klenk H.P."/>
            <person name="Zhou Y."/>
            <person name="Lilburn T.G."/>
            <person name="Beck B.J."/>
            <person name="De Vos P."/>
            <person name="Vandamme P."/>
            <person name="Eisen J.A."/>
            <person name="Garrity G."/>
            <person name="Hugenholtz P."/>
            <person name="Kyrpides N.C."/>
        </authorList>
    </citation>
    <scope>NUCLEOTIDE SEQUENCE [LARGE SCALE GENOMIC DNA]</scope>
    <source>
        <strain evidence="7 8">CGMCC 1.6858</strain>
    </source>
</reference>
<gene>
    <name evidence="7" type="ORF">IQ22_03618</name>
</gene>
<dbReference type="AlphaFoldDB" id="A0A562Q2M3"/>
<dbReference type="CDD" id="cd17365">
    <property type="entry name" value="MFS_PcaK_like"/>
    <property type="match status" value="1"/>
</dbReference>
<evidence type="ECO:0000313" key="7">
    <source>
        <dbReference type="EMBL" id="TWI50919.1"/>
    </source>
</evidence>
<dbReference type="NCBIfam" id="NF008586">
    <property type="entry name" value="PRK11551.1"/>
    <property type="match status" value="1"/>
</dbReference>
<keyword evidence="8" id="KW-1185">Reference proteome</keyword>
<dbReference type="OrthoDB" id="6627132at2"/>
<dbReference type="SUPFAM" id="SSF103473">
    <property type="entry name" value="MFS general substrate transporter"/>
    <property type="match status" value="1"/>
</dbReference>
<name>A0A562Q2M3_9PSED</name>
<evidence type="ECO:0000256" key="4">
    <source>
        <dbReference type="ARBA" id="ARBA00023136"/>
    </source>
</evidence>
<evidence type="ECO:0000259" key="6">
    <source>
        <dbReference type="PROSITE" id="PS50850"/>
    </source>
</evidence>
<protein>
    <submittedName>
        <fullName evidence="7">AAHS family 3-hydroxyphenylpropionic acid transporter</fullName>
    </submittedName>
</protein>
<feature type="domain" description="Major facilitator superfamily (MFS) profile" evidence="6">
    <location>
        <begin position="14"/>
        <end position="406"/>
    </location>
</feature>
<keyword evidence="3 5" id="KW-1133">Transmembrane helix</keyword>
<dbReference type="PROSITE" id="PS50850">
    <property type="entry name" value="MFS"/>
    <property type="match status" value="1"/>
</dbReference>
<dbReference type="Proteomes" id="UP000316905">
    <property type="component" value="Unassembled WGS sequence"/>
</dbReference>
<dbReference type="InterPro" id="IPR020846">
    <property type="entry name" value="MFS_dom"/>
</dbReference>
<dbReference type="Gene3D" id="1.20.1250.20">
    <property type="entry name" value="MFS general substrate transporter like domains"/>
    <property type="match status" value="2"/>
</dbReference>
<keyword evidence="2 5" id="KW-0812">Transmembrane</keyword>
<accession>A0A562Q2M3</accession>
<dbReference type="InterPro" id="IPR005829">
    <property type="entry name" value="Sugar_transporter_CS"/>
</dbReference>
<feature type="transmembrane region" description="Helical" evidence="5">
    <location>
        <begin position="345"/>
        <end position="364"/>
    </location>
</feature>
<feature type="transmembrane region" description="Helical" evidence="5">
    <location>
        <begin position="370"/>
        <end position="393"/>
    </location>
</feature>
<feature type="transmembrane region" description="Helical" evidence="5">
    <location>
        <begin position="166"/>
        <end position="186"/>
    </location>
</feature>
<keyword evidence="4 5" id="KW-0472">Membrane</keyword>
<dbReference type="InterPro" id="IPR036259">
    <property type="entry name" value="MFS_trans_sf"/>
</dbReference>
<dbReference type="PANTHER" id="PTHR23508">
    <property type="entry name" value="CARBOXYLIC ACID TRANSPORTER PROTEIN HOMOLOG"/>
    <property type="match status" value="1"/>
</dbReference>
<dbReference type="GO" id="GO:0046943">
    <property type="term" value="F:carboxylic acid transmembrane transporter activity"/>
    <property type="evidence" value="ECO:0007669"/>
    <property type="project" value="TreeGrafter"/>
</dbReference>
<proteinExistence type="predicted"/>
<feature type="transmembrane region" description="Helical" evidence="5">
    <location>
        <begin position="52"/>
        <end position="72"/>
    </location>
</feature>
<dbReference type="InterPro" id="IPR011701">
    <property type="entry name" value="MFS"/>
</dbReference>
<comment type="subcellular location">
    <subcellularLocation>
        <location evidence="1">Membrane</location>
        <topology evidence="1">Multi-pass membrane protein</topology>
    </subcellularLocation>
</comment>
<dbReference type="Pfam" id="PF07690">
    <property type="entry name" value="MFS_1"/>
    <property type="match status" value="1"/>
</dbReference>
<evidence type="ECO:0000313" key="8">
    <source>
        <dbReference type="Proteomes" id="UP000316905"/>
    </source>
</evidence>
<organism evidence="7 8">
    <name type="scientific">Pseudomonas duriflava</name>
    <dbReference type="NCBI Taxonomy" id="459528"/>
    <lineage>
        <taxon>Bacteria</taxon>
        <taxon>Pseudomonadati</taxon>
        <taxon>Pseudomonadota</taxon>
        <taxon>Gammaproteobacteria</taxon>
        <taxon>Pseudomonadales</taxon>
        <taxon>Pseudomonadaceae</taxon>
        <taxon>Pseudomonas</taxon>
    </lineage>
</organism>
<dbReference type="PROSITE" id="PS00216">
    <property type="entry name" value="SUGAR_TRANSPORT_1"/>
    <property type="match status" value="1"/>
</dbReference>
<feature type="transmembrane region" description="Helical" evidence="5">
    <location>
        <begin position="219"/>
        <end position="240"/>
    </location>
</feature>